<gene>
    <name evidence="2" type="ORF">CDL15_Pgr022800</name>
</gene>
<evidence type="ECO:0000313" key="2">
    <source>
        <dbReference type="EMBL" id="OWM82804.1"/>
    </source>
</evidence>
<evidence type="ECO:0000313" key="3">
    <source>
        <dbReference type="Proteomes" id="UP000197138"/>
    </source>
</evidence>
<organism evidence="2 3">
    <name type="scientific">Punica granatum</name>
    <name type="common">Pomegranate</name>
    <dbReference type="NCBI Taxonomy" id="22663"/>
    <lineage>
        <taxon>Eukaryota</taxon>
        <taxon>Viridiplantae</taxon>
        <taxon>Streptophyta</taxon>
        <taxon>Embryophyta</taxon>
        <taxon>Tracheophyta</taxon>
        <taxon>Spermatophyta</taxon>
        <taxon>Magnoliopsida</taxon>
        <taxon>eudicotyledons</taxon>
        <taxon>Gunneridae</taxon>
        <taxon>Pentapetalae</taxon>
        <taxon>rosids</taxon>
        <taxon>malvids</taxon>
        <taxon>Myrtales</taxon>
        <taxon>Lythraceae</taxon>
        <taxon>Punica</taxon>
    </lineage>
</organism>
<dbReference type="Proteomes" id="UP000197138">
    <property type="component" value="Unassembled WGS sequence"/>
</dbReference>
<dbReference type="EMBL" id="MTKT01001949">
    <property type="protein sequence ID" value="OWM82804.1"/>
    <property type="molecule type" value="Genomic_DNA"/>
</dbReference>
<protein>
    <submittedName>
        <fullName evidence="2">Uncharacterized protein</fullName>
    </submittedName>
</protein>
<keyword evidence="1" id="KW-0812">Transmembrane</keyword>
<reference evidence="3" key="1">
    <citation type="journal article" date="2017" name="Plant J.">
        <title>The pomegranate (Punica granatum L.) genome and the genomics of punicalagin biosynthesis.</title>
        <authorList>
            <person name="Qin G."/>
            <person name="Xu C."/>
            <person name="Ming R."/>
            <person name="Tang H."/>
            <person name="Guyot R."/>
            <person name="Kramer E.M."/>
            <person name="Hu Y."/>
            <person name="Yi X."/>
            <person name="Qi Y."/>
            <person name="Xu X."/>
            <person name="Gao Z."/>
            <person name="Pan H."/>
            <person name="Jian J."/>
            <person name="Tian Y."/>
            <person name="Yue Z."/>
            <person name="Xu Y."/>
        </authorList>
    </citation>
    <scope>NUCLEOTIDE SEQUENCE [LARGE SCALE GENOMIC DNA]</scope>
    <source>
        <strain evidence="3">cv. Dabenzi</strain>
    </source>
</reference>
<sequence length="104" mass="11494">MATSRRTLTRDAPVYVACRGRVVASFNRGCPSVRRLDGRMIFEVVSVGMMNVNAPIFIVNVTCGGRLVQLSSSIMLVAPALVLCWRGVLSKPIGMLVCRLRWLR</sequence>
<feature type="transmembrane region" description="Helical" evidence="1">
    <location>
        <begin position="41"/>
        <end position="61"/>
    </location>
</feature>
<feature type="transmembrane region" description="Helical" evidence="1">
    <location>
        <begin position="67"/>
        <end position="89"/>
    </location>
</feature>
<name>A0A218XCZ1_PUNGR</name>
<comment type="caution">
    <text evidence="2">The sequence shown here is derived from an EMBL/GenBank/DDBJ whole genome shotgun (WGS) entry which is preliminary data.</text>
</comment>
<keyword evidence="1" id="KW-1133">Transmembrane helix</keyword>
<accession>A0A218XCZ1</accession>
<proteinExistence type="predicted"/>
<evidence type="ECO:0000256" key="1">
    <source>
        <dbReference type="SAM" id="Phobius"/>
    </source>
</evidence>
<dbReference type="AlphaFoldDB" id="A0A218XCZ1"/>
<keyword evidence="1" id="KW-0472">Membrane</keyword>